<reference evidence="3" key="1">
    <citation type="submission" date="2021-01" db="EMBL/GenBank/DDBJ databases">
        <title>Providencia vermicola LLDRA6, a soil-borne Mn(II)-oxidizing bacterium, exploits a strategy of superoxide production coupled to hydrogen peroxide consumption to generate Mn oxides, as revealed by transcriptional up-regulation of genes for phenylacetic acid catabolism.</title>
        <authorList>
            <person name="Chen S."/>
            <person name="Ding Z."/>
            <person name="Chen J."/>
            <person name="Luo J."/>
            <person name="Ruan X."/>
            <person name="Li Z."/>
            <person name="Liao F."/>
            <person name="He J."/>
            <person name="Li D."/>
        </authorList>
    </citation>
    <scope>NUCLEOTIDE SEQUENCE [LARGE SCALE GENOMIC DNA]</scope>
    <source>
        <strain evidence="3">LLDRA6</strain>
    </source>
</reference>
<dbReference type="PROSITE" id="PS50943">
    <property type="entry name" value="HTH_CROC1"/>
    <property type="match status" value="1"/>
</dbReference>
<dbReference type="InterPro" id="IPR010982">
    <property type="entry name" value="Lambda_DNA-bd_dom_sf"/>
</dbReference>
<feature type="domain" description="HTH cro/C1-type" evidence="1">
    <location>
        <begin position="3"/>
        <end position="45"/>
    </location>
</feature>
<proteinExistence type="predicted"/>
<gene>
    <name evidence="2" type="ORF">JI723_06780</name>
</gene>
<protein>
    <submittedName>
        <fullName evidence="2">Helix-turn-helix transcriptional regulator</fullName>
    </submittedName>
</protein>
<dbReference type="Gene3D" id="1.10.260.40">
    <property type="entry name" value="lambda repressor-like DNA-binding domains"/>
    <property type="match status" value="1"/>
</dbReference>
<evidence type="ECO:0000313" key="2">
    <source>
        <dbReference type="EMBL" id="QQO63670.1"/>
    </source>
</evidence>
<dbReference type="SMART" id="SM00530">
    <property type="entry name" value="HTH_XRE"/>
    <property type="match status" value="1"/>
</dbReference>
<evidence type="ECO:0000259" key="1">
    <source>
        <dbReference type="PROSITE" id="PS50943"/>
    </source>
</evidence>
<dbReference type="RefSeq" id="WP_125892425.1">
    <property type="nucleotide sequence ID" value="NZ_CP067099.1"/>
</dbReference>
<dbReference type="GeneID" id="92278403"/>
<organism evidence="2 3">
    <name type="scientific">Providencia manganoxydans</name>
    <dbReference type="NCBI Taxonomy" id="2923283"/>
    <lineage>
        <taxon>Bacteria</taxon>
        <taxon>Pseudomonadati</taxon>
        <taxon>Pseudomonadota</taxon>
        <taxon>Gammaproteobacteria</taxon>
        <taxon>Enterobacterales</taxon>
        <taxon>Morganellaceae</taxon>
        <taxon>Providencia</taxon>
    </lineage>
</organism>
<name>A0ABX7AI87_9GAMM</name>
<evidence type="ECO:0000313" key="3">
    <source>
        <dbReference type="Proteomes" id="UP000596157"/>
    </source>
</evidence>
<dbReference type="Proteomes" id="UP000596157">
    <property type="component" value="Chromosome"/>
</dbReference>
<sequence>MKLNIYLKQQQISQSEFAQAVGVTQGYISQVIAGNYIPKGRKAIEWASKTNWLVTPHDLNPIDYPNPYDGLPNEPSVLQLSD</sequence>
<keyword evidence="3" id="KW-1185">Reference proteome</keyword>
<dbReference type="CDD" id="cd00093">
    <property type="entry name" value="HTH_XRE"/>
    <property type="match status" value="1"/>
</dbReference>
<dbReference type="EMBL" id="CP067099">
    <property type="protein sequence ID" value="QQO63670.1"/>
    <property type="molecule type" value="Genomic_DNA"/>
</dbReference>
<dbReference type="InterPro" id="IPR001387">
    <property type="entry name" value="Cro/C1-type_HTH"/>
</dbReference>
<dbReference type="Pfam" id="PF01381">
    <property type="entry name" value="HTH_3"/>
    <property type="match status" value="1"/>
</dbReference>
<dbReference type="SUPFAM" id="SSF47413">
    <property type="entry name" value="lambda repressor-like DNA-binding domains"/>
    <property type="match status" value="1"/>
</dbReference>
<accession>A0ABX7AI87</accession>